<keyword evidence="1" id="KW-0560">Oxidoreductase</keyword>
<dbReference type="SUPFAM" id="SSF51735">
    <property type="entry name" value="NAD(P)-binding Rossmann-fold domains"/>
    <property type="match status" value="1"/>
</dbReference>
<reference evidence="6 7" key="1">
    <citation type="journal article" date="2012" name="J. Bacteriol.">
        <title>Genome Sequence of Nitratireductor pacificus Type Strain pht-3B.</title>
        <authorList>
            <person name="Lai Q."/>
            <person name="Li G."/>
            <person name="Shao Z."/>
        </authorList>
    </citation>
    <scope>NUCLEOTIDE SEQUENCE [LARGE SCALE GENOMIC DNA]</scope>
    <source>
        <strain evidence="7">pht-3B</strain>
    </source>
</reference>
<protein>
    <submittedName>
        <fullName evidence="6">3-hydroxyisobutyrate dehydrogenase</fullName>
    </submittedName>
</protein>
<accession>K2MIC9</accession>
<dbReference type="PIRSF" id="PIRSF000103">
    <property type="entry name" value="HIBADH"/>
    <property type="match status" value="1"/>
</dbReference>
<dbReference type="RefSeq" id="WP_008599216.1">
    <property type="nucleotide sequence ID" value="NZ_AMRM01000035.1"/>
</dbReference>
<feature type="domain" description="6-phosphogluconate dehydrogenase NADP-binding" evidence="4">
    <location>
        <begin position="7"/>
        <end position="166"/>
    </location>
</feature>
<evidence type="ECO:0000313" key="6">
    <source>
        <dbReference type="EMBL" id="EKF16907.1"/>
    </source>
</evidence>
<dbReference type="GO" id="GO:0051287">
    <property type="term" value="F:NAD binding"/>
    <property type="evidence" value="ECO:0007669"/>
    <property type="project" value="InterPro"/>
</dbReference>
<feature type="domain" description="3-hydroxyisobutyrate dehydrogenase-like NAD-binding" evidence="5">
    <location>
        <begin position="169"/>
        <end position="280"/>
    </location>
</feature>
<dbReference type="Proteomes" id="UP000006786">
    <property type="component" value="Unassembled WGS sequence"/>
</dbReference>
<keyword evidence="7" id="KW-1185">Reference proteome</keyword>
<dbReference type="Pfam" id="PF03446">
    <property type="entry name" value="NAD_binding_2"/>
    <property type="match status" value="1"/>
</dbReference>
<dbReference type="InterPro" id="IPR015815">
    <property type="entry name" value="HIBADH-related"/>
</dbReference>
<dbReference type="InterPro" id="IPR013328">
    <property type="entry name" value="6PGD_dom2"/>
</dbReference>
<dbReference type="Pfam" id="PF14833">
    <property type="entry name" value="NAD_binding_11"/>
    <property type="match status" value="1"/>
</dbReference>
<evidence type="ECO:0000313" key="7">
    <source>
        <dbReference type="Proteomes" id="UP000006786"/>
    </source>
</evidence>
<dbReference type="EMBL" id="AMRM01000035">
    <property type="protein sequence ID" value="EKF16907.1"/>
    <property type="molecule type" value="Genomic_DNA"/>
</dbReference>
<evidence type="ECO:0000256" key="2">
    <source>
        <dbReference type="ARBA" id="ARBA00023027"/>
    </source>
</evidence>
<name>K2MIC9_9HYPH</name>
<evidence type="ECO:0000256" key="3">
    <source>
        <dbReference type="PIRSR" id="PIRSR000103-1"/>
    </source>
</evidence>
<dbReference type="Gene3D" id="1.10.1040.10">
    <property type="entry name" value="N-(1-d-carboxylethyl)-l-norvaline Dehydrogenase, domain 2"/>
    <property type="match status" value="1"/>
</dbReference>
<sequence>MFEKPVIGFVGLGLMGHGIAKNIRNGGYDLLVKGNRNRTPIDSLLNLGAQEIQSPREMAGKCDIIHLCLSTSTQIEATMHGENGVLSGARPGLVVVDTSTADPFSTEALAARLAEKGGHMVDAPLGGTPVQAEAGELSAMVGGEKEVIARIRPVLDCWAASINHIGPVGAGHKMKLLMNFVGLSYGALFSELVVLGAKVGISPQKVHEVLSPSRMGSGFFETFMGYVVERDRESHKFSIENAAKDMRYLNDLAAEAGIVNIMGAAAKHYYTHAIATDHGEDYVPMLSDIVGEMNGIDMDRIVREANEA</sequence>
<dbReference type="GO" id="GO:0050661">
    <property type="term" value="F:NADP binding"/>
    <property type="evidence" value="ECO:0007669"/>
    <property type="project" value="InterPro"/>
</dbReference>
<gene>
    <name evidence="6" type="ORF">NA2_20594</name>
</gene>
<dbReference type="InterPro" id="IPR036291">
    <property type="entry name" value="NAD(P)-bd_dom_sf"/>
</dbReference>
<evidence type="ECO:0000259" key="5">
    <source>
        <dbReference type="Pfam" id="PF14833"/>
    </source>
</evidence>
<feature type="active site" evidence="3">
    <location>
        <position position="175"/>
    </location>
</feature>
<dbReference type="InterPro" id="IPR008927">
    <property type="entry name" value="6-PGluconate_DH-like_C_sf"/>
</dbReference>
<dbReference type="PANTHER" id="PTHR43060">
    <property type="entry name" value="3-HYDROXYISOBUTYRATE DEHYDROGENASE-LIKE 1, MITOCHONDRIAL-RELATED"/>
    <property type="match status" value="1"/>
</dbReference>
<dbReference type="SUPFAM" id="SSF48179">
    <property type="entry name" value="6-phosphogluconate dehydrogenase C-terminal domain-like"/>
    <property type="match status" value="1"/>
</dbReference>
<dbReference type="STRING" id="391937.NA2_20594"/>
<dbReference type="Gene3D" id="3.40.50.720">
    <property type="entry name" value="NAD(P)-binding Rossmann-like Domain"/>
    <property type="match status" value="1"/>
</dbReference>
<organism evidence="6 7">
    <name type="scientific">Nitratireductor pacificus pht-3B</name>
    <dbReference type="NCBI Taxonomy" id="391937"/>
    <lineage>
        <taxon>Bacteria</taxon>
        <taxon>Pseudomonadati</taxon>
        <taxon>Pseudomonadota</taxon>
        <taxon>Alphaproteobacteria</taxon>
        <taxon>Hyphomicrobiales</taxon>
        <taxon>Phyllobacteriaceae</taxon>
        <taxon>Nitratireductor</taxon>
    </lineage>
</organism>
<dbReference type="AlphaFoldDB" id="K2MIC9"/>
<evidence type="ECO:0000256" key="1">
    <source>
        <dbReference type="ARBA" id="ARBA00023002"/>
    </source>
</evidence>
<dbReference type="OrthoDB" id="9812907at2"/>
<keyword evidence="2" id="KW-0520">NAD</keyword>
<dbReference type="GO" id="GO:0016491">
    <property type="term" value="F:oxidoreductase activity"/>
    <property type="evidence" value="ECO:0007669"/>
    <property type="project" value="UniProtKB-KW"/>
</dbReference>
<proteinExistence type="predicted"/>
<comment type="caution">
    <text evidence="6">The sequence shown here is derived from an EMBL/GenBank/DDBJ whole genome shotgun (WGS) entry which is preliminary data.</text>
</comment>
<evidence type="ECO:0000259" key="4">
    <source>
        <dbReference type="Pfam" id="PF03446"/>
    </source>
</evidence>
<dbReference type="PATRIC" id="fig|391937.3.peg.4223"/>
<dbReference type="eggNOG" id="COG2084">
    <property type="taxonomic scope" value="Bacteria"/>
</dbReference>
<dbReference type="InterPro" id="IPR006115">
    <property type="entry name" value="6PGDH_NADP-bd"/>
</dbReference>
<dbReference type="InterPro" id="IPR029154">
    <property type="entry name" value="HIBADH-like_NADP-bd"/>
</dbReference>
<dbReference type="PANTHER" id="PTHR43060:SF15">
    <property type="entry name" value="3-HYDROXYISOBUTYRATE DEHYDROGENASE-LIKE 1, MITOCHONDRIAL-RELATED"/>
    <property type="match status" value="1"/>
</dbReference>